<feature type="compositionally biased region" description="Basic and acidic residues" evidence="2">
    <location>
        <begin position="9"/>
        <end position="22"/>
    </location>
</feature>
<dbReference type="GO" id="GO:0005634">
    <property type="term" value="C:nucleus"/>
    <property type="evidence" value="ECO:0007669"/>
    <property type="project" value="TreeGrafter"/>
</dbReference>
<reference evidence="3" key="1">
    <citation type="submission" date="2014-01" db="EMBL/GenBank/DDBJ databases">
        <title>The genome of the white-rot fungus Pycnoporus cinnabarinus: a basidiomycete model with a versatile arsenal for lignocellulosic biomass breakdown.</title>
        <authorList>
            <person name="Levasseur A."/>
            <person name="Lomascolo A."/>
            <person name="Ruiz-Duenas F.J."/>
            <person name="Uzan E."/>
            <person name="Piumi F."/>
            <person name="Kues U."/>
            <person name="Ram A.F.J."/>
            <person name="Murat C."/>
            <person name="Haon M."/>
            <person name="Benoit I."/>
            <person name="Arfi Y."/>
            <person name="Chevret D."/>
            <person name="Drula E."/>
            <person name="Kwon M.J."/>
            <person name="Gouret P."/>
            <person name="Lesage-Meessen L."/>
            <person name="Lombard V."/>
            <person name="Mariette J."/>
            <person name="Noirot C."/>
            <person name="Park J."/>
            <person name="Patyshakuliyeva A."/>
            <person name="Wieneger R.A.B."/>
            <person name="Wosten H.A.B."/>
            <person name="Martin F."/>
            <person name="Coutinho P.M."/>
            <person name="de Vries R."/>
            <person name="Martinez A.T."/>
            <person name="Klopp C."/>
            <person name="Pontarotti P."/>
            <person name="Henrissat B."/>
            <person name="Record E."/>
        </authorList>
    </citation>
    <scope>NUCLEOTIDE SEQUENCE [LARGE SCALE GENOMIC DNA]</scope>
    <source>
        <strain evidence="3">BRFM137</strain>
    </source>
</reference>
<accession>A0A060SHM0</accession>
<evidence type="ECO:0000313" key="3">
    <source>
        <dbReference type="EMBL" id="CDO71724.1"/>
    </source>
</evidence>
<organism evidence="3 4">
    <name type="scientific">Pycnoporus cinnabarinus</name>
    <name type="common">Cinnabar-red polypore</name>
    <name type="synonym">Trametes cinnabarina</name>
    <dbReference type="NCBI Taxonomy" id="5643"/>
    <lineage>
        <taxon>Eukaryota</taxon>
        <taxon>Fungi</taxon>
        <taxon>Dikarya</taxon>
        <taxon>Basidiomycota</taxon>
        <taxon>Agaricomycotina</taxon>
        <taxon>Agaricomycetes</taxon>
        <taxon>Polyporales</taxon>
        <taxon>Polyporaceae</taxon>
        <taxon>Trametes</taxon>
    </lineage>
</organism>
<keyword evidence="4" id="KW-1185">Reference proteome</keyword>
<dbReference type="STRING" id="5643.A0A060SHM0"/>
<evidence type="ECO:0000256" key="2">
    <source>
        <dbReference type="SAM" id="MobiDB-lite"/>
    </source>
</evidence>
<dbReference type="Pfam" id="PF04641">
    <property type="entry name" value="Rtf2"/>
    <property type="match status" value="1"/>
</dbReference>
<dbReference type="InterPro" id="IPR006735">
    <property type="entry name" value="Rtf2"/>
</dbReference>
<feature type="compositionally biased region" description="Basic and acidic residues" evidence="2">
    <location>
        <begin position="163"/>
        <end position="187"/>
    </location>
</feature>
<dbReference type="InterPro" id="IPR027799">
    <property type="entry name" value="Rtf2_RING-finger"/>
</dbReference>
<dbReference type="CDD" id="cd16653">
    <property type="entry name" value="RING-like_Rtf2"/>
    <property type="match status" value="1"/>
</dbReference>
<dbReference type="PANTHER" id="PTHR12775:SF0">
    <property type="entry name" value="REPLICATION TERMINATION FACTOR 2"/>
    <property type="match status" value="1"/>
</dbReference>
<feature type="region of interest" description="Disordered" evidence="2">
    <location>
        <begin position="218"/>
        <end position="276"/>
    </location>
</feature>
<dbReference type="Proteomes" id="UP000029665">
    <property type="component" value="Unassembled WGS sequence"/>
</dbReference>
<dbReference type="AlphaFoldDB" id="A0A060SHM0"/>
<dbReference type="GO" id="GO:0006274">
    <property type="term" value="P:DNA replication termination"/>
    <property type="evidence" value="ECO:0007669"/>
    <property type="project" value="TreeGrafter"/>
</dbReference>
<protein>
    <submittedName>
        <fullName evidence="3">Uncharacterized protein</fullName>
    </submittedName>
</protein>
<sequence length="317" mass="34243">MGNDGGSIPDRRDLVRTKGKAEQADKANQLRAMWFFCALSKRPLQEPVVSCPLGKLYNKDAILEFLLNRNSFGDGEEICGHIRSLKDVKTLKLTPNPAKTPPSANGTESSPDRAPFVCPLNFKEMNGSQPFVYLSTCGCVFSQAGLKALSTSPSKSPGAEILGEPKQDEKQKEKSSTPEKEQGKELDLCPQCGAKYDRSSDVVMLNPPPELEEQMRAAMLARRAAEPAKGKGKKRKAAAASEAAWAEPPAKKKASSPMPTTNPSIAAASRAVAQSLAVEEAKRKATMSDAVKSLYGPKDGSKKKETFMTMGTFTRYA</sequence>
<gene>
    <name evidence="3" type="ORF">BN946_scf184920.g8</name>
</gene>
<feature type="compositionally biased region" description="Low complexity" evidence="2">
    <location>
        <begin position="238"/>
        <end position="248"/>
    </location>
</feature>
<comment type="caution">
    <text evidence="3">The sequence shown here is derived from an EMBL/GenBank/DDBJ whole genome shotgun (WGS) entry which is preliminary data.</text>
</comment>
<feature type="compositionally biased region" description="Low complexity" evidence="2">
    <location>
        <begin position="264"/>
        <end position="276"/>
    </location>
</feature>
<name>A0A060SHM0_PYCCI</name>
<proteinExistence type="inferred from homology"/>
<dbReference type="OMA" id="EFRWLHC"/>
<evidence type="ECO:0000256" key="1">
    <source>
        <dbReference type="ARBA" id="ARBA00009885"/>
    </source>
</evidence>
<dbReference type="EMBL" id="CCBP010000105">
    <property type="protein sequence ID" value="CDO71724.1"/>
    <property type="molecule type" value="Genomic_DNA"/>
</dbReference>
<feature type="region of interest" description="Disordered" evidence="2">
    <location>
        <begin position="1"/>
        <end position="22"/>
    </location>
</feature>
<dbReference type="HOGENOM" id="CLU_048955_2_0_1"/>
<comment type="similarity">
    <text evidence="1">Belongs to the rtf2 family.</text>
</comment>
<dbReference type="PANTHER" id="PTHR12775">
    <property type="entry name" value="PROTEIN C20ORF43 HOMOLOG"/>
    <property type="match status" value="1"/>
</dbReference>
<feature type="region of interest" description="Disordered" evidence="2">
    <location>
        <begin position="150"/>
        <end position="192"/>
    </location>
</feature>
<dbReference type="OrthoDB" id="247013at2759"/>
<evidence type="ECO:0000313" key="4">
    <source>
        <dbReference type="Proteomes" id="UP000029665"/>
    </source>
</evidence>